<gene>
    <name evidence="1" type="ORF">PGLA1383_LOCUS7055</name>
</gene>
<evidence type="ECO:0008006" key="3">
    <source>
        <dbReference type="Google" id="ProtNLM"/>
    </source>
</evidence>
<dbReference type="Proteomes" id="UP000654075">
    <property type="component" value="Unassembled WGS sequence"/>
</dbReference>
<dbReference type="OrthoDB" id="40334at2759"/>
<reference evidence="1" key="1">
    <citation type="submission" date="2021-02" db="EMBL/GenBank/DDBJ databases">
        <authorList>
            <person name="Dougan E. K."/>
            <person name="Rhodes N."/>
            <person name="Thang M."/>
            <person name="Chan C."/>
        </authorList>
    </citation>
    <scope>NUCLEOTIDE SEQUENCE</scope>
</reference>
<evidence type="ECO:0000313" key="1">
    <source>
        <dbReference type="EMBL" id="CAE8588252.1"/>
    </source>
</evidence>
<sequence length="208" mass="22138">MIARLCAEIGTLTAWPTRSQDVLTVGDSVDAARLANECPEVVSGLKTHVAAGKSRVCFVFTRHIGCPCTEATIGEVFHVASAQQDVRFFVVLQGDEKQAQELVDLATKTQGASKENVQLVADPTYILYDIFGVPVTGISHMTASEVQTGLADLKAKGIENTFPTGSRFQSAAVFVVVSTGEAKVSVLAVHLPAHALEMPNLEELLSKA</sequence>
<organism evidence="1 2">
    <name type="scientific">Polarella glacialis</name>
    <name type="common">Dinoflagellate</name>
    <dbReference type="NCBI Taxonomy" id="89957"/>
    <lineage>
        <taxon>Eukaryota</taxon>
        <taxon>Sar</taxon>
        <taxon>Alveolata</taxon>
        <taxon>Dinophyceae</taxon>
        <taxon>Suessiales</taxon>
        <taxon>Suessiaceae</taxon>
        <taxon>Polarella</taxon>
    </lineage>
</organism>
<dbReference type="EMBL" id="CAJNNV010003005">
    <property type="protein sequence ID" value="CAE8588252.1"/>
    <property type="molecule type" value="Genomic_DNA"/>
</dbReference>
<evidence type="ECO:0000313" key="2">
    <source>
        <dbReference type="Proteomes" id="UP000654075"/>
    </source>
</evidence>
<proteinExistence type="predicted"/>
<protein>
    <recommendedName>
        <fullName evidence="3">Alkyl hydroperoxide reductase subunit C/ Thiol specific antioxidant domain-containing protein</fullName>
    </recommendedName>
</protein>
<name>A0A813DPX4_POLGL</name>
<accession>A0A813DPX4</accession>
<dbReference type="AlphaFoldDB" id="A0A813DPX4"/>
<keyword evidence="2" id="KW-1185">Reference proteome</keyword>
<comment type="caution">
    <text evidence="1">The sequence shown here is derived from an EMBL/GenBank/DDBJ whole genome shotgun (WGS) entry which is preliminary data.</text>
</comment>